<feature type="region of interest" description="Disordered" evidence="1">
    <location>
        <begin position="255"/>
        <end position="467"/>
    </location>
</feature>
<feature type="compositionally biased region" description="Polar residues" evidence="1">
    <location>
        <begin position="345"/>
        <end position="387"/>
    </location>
</feature>
<dbReference type="PANTHER" id="PTHR21726:SF59">
    <property type="entry name" value="DUF4378 DOMAIN PROTEIN"/>
    <property type="match status" value="1"/>
</dbReference>
<dbReference type="Proteomes" id="UP001497480">
    <property type="component" value="Unassembled WGS sequence"/>
</dbReference>
<feature type="compositionally biased region" description="Basic and acidic residues" evidence="1">
    <location>
        <begin position="457"/>
        <end position="467"/>
    </location>
</feature>
<feature type="compositionally biased region" description="Polar residues" evidence="1">
    <location>
        <begin position="421"/>
        <end position="445"/>
    </location>
</feature>
<evidence type="ECO:0000313" key="5">
    <source>
        <dbReference type="Proteomes" id="UP001497480"/>
    </source>
</evidence>
<gene>
    <name evidence="4" type="ORF">LLUT_LOCUS3380</name>
</gene>
<dbReference type="PANTHER" id="PTHR21726">
    <property type="entry name" value="PHOSPHATIDYLINOSITOL N-ACETYLGLUCOSAMINYLTRANSFERASE SUBUNIT P DOWN SYNDROME CRITICAL REGION PROTEIN 5 -RELATED"/>
    <property type="match status" value="1"/>
</dbReference>
<proteinExistence type="predicted"/>
<feature type="domain" description="DUF4378" evidence="2">
    <location>
        <begin position="752"/>
        <end position="903"/>
    </location>
</feature>
<feature type="region of interest" description="Disordered" evidence="1">
    <location>
        <begin position="28"/>
        <end position="62"/>
    </location>
</feature>
<feature type="compositionally biased region" description="Polar residues" evidence="1">
    <location>
        <begin position="396"/>
        <end position="407"/>
    </location>
</feature>
<dbReference type="Pfam" id="PF14309">
    <property type="entry name" value="DUF4378"/>
    <property type="match status" value="1"/>
</dbReference>
<feature type="domain" description="DUF3741" evidence="3">
    <location>
        <begin position="80"/>
        <end position="105"/>
    </location>
</feature>
<accession>A0AAV1VZB3</accession>
<evidence type="ECO:0000256" key="1">
    <source>
        <dbReference type="SAM" id="MobiDB-lite"/>
    </source>
</evidence>
<sequence>MEMEKKSSKGSFFSFFDWNSKSRKKLIWNNPSLPEGSKQGKENVESMPKTQISRIKVDENRASPSNTGCSDFSYALSISSDEEYGCKAPGLVARLMGLDSLPTSAVTELSSTSLYGSNSHGASRCDEDALYSEDEFHPVDYINVPPKVEKSSLGAIESRAHKAGNWQMKRFQTEMLPPKSAKPIPVTHNKLLSPIKNPGFVSSRNAAHVMEASSKIIEGSPRPYVRNKMSSVEPSSTPLRTIDLKERLEALLNASVPGNSVGPGTANLANGKPSDSSSTLYKCSPAFKGSRDSGKTSSHNLASKGKSVSQATIQAQTNVQSRDTSTSNGNKKYIKQKERTEIKSNHFSRNPKPSTEQVTQQRTGTSRNGNMLRKNNQKQNSLTNKGKSASKIDVNKPTTQTSPSESSRGIRRTVNKGAINASIQSKRSSTRATVNQKKFPSSDSISQKKRYINTNVHEARGPDKAENNFESKSIKCNITTDGSIDQDDAFNMNESEDVISFTFTSPLRRSMPGSLSSAEQMVGSRNIIGVDSFGHSGNLYPEKLSFSPPGLRMIDGDTLSDLLEKRLQELTSRISLPQCPQAIEESSADLRSTVQDKVPSLVNTTSEEQDRSFLPYMFSDERDSVHRCHSSNDDPVFYTSQQLQISEVMEDPTCSSNSENGNYPRSVTVSESRSASQSYLNSEDGAYGSTIYSSMQDEEVSNFSEINESVSLENEVSSGRSSSILPSENMAAKQLSQLTNLVDFKRSRDTGLEYVHDILSNAEFMAEEFVIGQTNTVIMPNVFYRLVNASNGTENREEYSKLERKIVFDFVSECIELKCRQAFVGSCKQWFGLMRSIKRKSWLAQEFYKQMLGFRNMEEDVMIDELVGNDMSTGRGRWLDFDVEAFEEGVEVEEDILDILMDELVYDLLHV</sequence>
<dbReference type="EMBL" id="CAXHTB010000002">
    <property type="protein sequence ID" value="CAL0302320.1"/>
    <property type="molecule type" value="Genomic_DNA"/>
</dbReference>
<feature type="compositionally biased region" description="Polar residues" evidence="1">
    <location>
        <begin position="295"/>
        <end position="330"/>
    </location>
</feature>
<protein>
    <recommendedName>
        <fullName evidence="6">DUF4378 domain-containing protein</fullName>
    </recommendedName>
</protein>
<name>A0AAV1VZB3_LUPLU</name>
<feature type="compositionally biased region" description="Polar residues" evidence="1">
    <location>
        <begin position="653"/>
        <end position="681"/>
    </location>
</feature>
<feature type="region of interest" description="Disordered" evidence="1">
    <location>
        <begin position="650"/>
        <end position="681"/>
    </location>
</feature>
<evidence type="ECO:0000259" key="3">
    <source>
        <dbReference type="Pfam" id="PF14383"/>
    </source>
</evidence>
<dbReference type="InterPro" id="IPR032795">
    <property type="entry name" value="DUF3741-assoc"/>
</dbReference>
<dbReference type="InterPro" id="IPR025486">
    <property type="entry name" value="DUF4378"/>
</dbReference>
<reference evidence="4 5" key="1">
    <citation type="submission" date="2024-03" db="EMBL/GenBank/DDBJ databases">
        <authorList>
            <person name="Martinez-Hernandez J."/>
        </authorList>
    </citation>
    <scope>NUCLEOTIDE SEQUENCE [LARGE SCALE GENOMIC DNA]</scope>
</reference>
<evidence type="ECO:0000259" key="2">
    <source>
        <dbReference type="Pfam" id="PF14309"/>
    </source>
</evidence>
<organism evidence="4 5">
    <name type="scientific">Lupinus luteus</name>
    <name type="common">European yellow lupine</name>
    <dbReference type="NCBI Taxonomy" id="3873"/>
    <lineage>
        <taxon>Eukaryota</taxon>
        <taxon>Viridiplantae</taxon>
        <taxon>Streptophyta</taxon>
        <taxon>Embryophyta</taxon>
        <taxon>Tracheophyta</taxon>
        <taxon>Spermatophyta</taxon>
        <taxon>Magnoliopsida</taxon>
        <taxon>eudicotyledons</taxon>
        <taxon>Gunneridae</taxon>
        <taxon>Pentapetalae</taxon>
        <taxon>rosids</taxon>
        <taxon>fabids</taxon>
        <taxon>Fabales</taxon>
        <taxon>Fabaceae</taxon>
        <taxon>Papilionoideae</taxon>
        <taxon>50 kb inversion clade</taxon>
        <taxon>genistoids sensu lato</taxon>
        <taxon>core genistoids</taxon>
        <taxon>Genisteae</taxon>
        <taxon>Lupinus</taxon>
    </lineage>
</organism>
<feature type="compositionally biased region" description="Basic and acidic residues" evidence="1">
    <location>
        <begin position="335"/>
        <end position="344"/>
    </location>
</feature>
<evidence type="ECO:0008006" key="6">
    <source>
        <dbReference type="Google" id="ProtNLM"/>
    </source>
</evidence>
<dbReference type="Pfam" id="PF14383">
    <property type="entry name" value="VARLMGL"/>
    <property type="match status" value="1"/>
</dbReference>
<comment type="caution">
    <text evidence="4">The sequence shown here is derived from an EMBL/GenBank/DDBJ whole genome shotgun (WGS) entry which is preliminary data.</text>
</comment>
<keyword evidence="5" id="KW-1185">Reference proteome</keyword>
<dbReference type="AlphaFoldDB" id="A0AAV1VZB3"/>
<evidence type="ECO:0000313" key="4">
    <source>
        <dbReference type="EMBL" id="CAL0302320.1"/>
    </source>
</evidence>